<evidence type="ECO:0000259" key="4">
    <source>
        <dbReference type="PROSITE" id="PS01124"/>
    </source>
</evidence>
<dbReference type="InterPro" id="IPR050959">
    <property type="entry name" value="MarA-like"/>
</dbReference>
<dbReference type="OrthoDB" id="1031098at2"/>
<reference evidence="5 6" key="1">
    <citation type="submission" date="2019-03" db="EMBL/GenBank/DDBJ databases">
        <title>Diversity of the mouse oral microbiome.</title>
        <authorList>
            <person name="Joseph S."/>
            <person name="Aduse-Opoku J."/>
            <person name="Curtis M."/>
            <person name="Wade W."/>
            <person name="Hashim A."/>
        </authorList>
    </citation>
    <scope>NUCLEOTIDE SEQUENCE [LARGE SCALE GENOMIC DNA]</scope>
    <source>
        <strain evidence="5 6">P11</strain>
    </source>
</reference>
<gene>
    <name evidence="5" type="ORF">E4T88_13690</name>
</gene>
<comment type="caution">
    <text evidence="5">The sequence shown here is derived from an EMBL/GenBank/DDBJ whole genome shotgun (WGS) entry which is preliminary data.</text>
</comment>
<evidence type="ECO:0000313" key="6">
    <source>
        <dbReference type="Proteomes" id="UP000298285"/>
    </source>
</evidence>
<sequence length="292" mass="33786">MKTKTPDVLNEKCVKEVEEASVSLEIWTLNKDQHLEFIAKEHKIVLVTSGHLTCLLSGYTDENIKAGQMIFISIGSRCLISTTEGASAICLKPGLILNLYNYSNYSQFSSPKELSSNKPVILSFTPIISVYAESLKWFLNMNFRDALYICIKIRELFYLMSICYTLQERSLFFQSLASRDNSFSDFIYQNYREVKSISELASLSCYSRSGFEKRFRKIFGVPASHWITLRKAADIYHEIRRSRKSIKQICFDYSFSSMSHFHKFCKSKFGLSPGYIRKQTLIEEDDIKKVKK</sequence>
<dbReference type="InterPro" id="IPR014710">
    <property type="entry name" value="RmlC-like_jellyroll"/>
</dbReference>
<dbReference type="Gene3D" id="2.60.120.10">
    <property type="entry name" value="Jelly Rolls"/>
    <property type="match status" value="1"/>
</dbReference>
<dbReference type="RefSeq" id="WP_135106355.1">
    <property type="nucleotide sequence ID" value="NZ_JADGKW010000004.1"/>
</dbReference>
<dbReference type="GO" id="GO:0003700">
    <property type="term" value="F:DNA-binding transcription factor activity"/>
    <property type="evidence" value="ECO:0007669"/>
    <property type="project" value="InterPro"/>
</dbReference>
<protein>
    <submittedName>
        <fullName evidence="5">AraC family transcriptional regulator</fullName>
    </submittedName>
</protein>
<dbReference type="InterPro" id="IPR009057">
    <property type="entry name" value="Homeodomain-like_sf"/>
</dbReference>
<dbReference type="PROSITE" id="PS01124">
    <property type="entry name" value="HTH_ARAC_FAMILY_2"/>
    <property type="match status" value="1"/>
</dbReference>
<feature type="domain" description="HTH araC/xylS-type" evidence="4">
    <location>
        <begin position="181"/>
        <end position="279"/>
    </location>
</feature>
<dbReference type="InterPro" id="IPR018060">
    <property type="entry name" value="HTH_AraC"/>
</dbReference>
<keyword evidence="2" id="KW-0238">DNA-binding</keyword>
<keyword evidence="3" id="KW-0804">Transcription</keyword>
<dbReference type="Gene3D" id="1.10.10.60">
    <property type="entry name" value="Homeodomain-like"/>
    <property type="match status" value="1"/>
</dbReference>
<evidence type="ECO:0000256" key="1">
    <source>
        <dbReference type="ARBA" id="ARBA00023015"/>
    </source>
</evidence>
<accession>A0A4Y9IKB2</accession>
<dbReference type="Pfam" id="PF12833">
    <property type="entry name" value="HTH_18"/>
    <property type="match status" value="1"/>
</dbReference>
<dbReference type="SUPFAM" id="SSF46689">
    <property type="entry name" value="Homeodomain-like"/>
    <property type="match status" value="2"/>
</dbReference>
<proteinExistence type="predicted"/>
<evidence type="ECO:0000256" key="2">
    <source>
        <dbReference type="ARBA" id="ARBA00023125"/>
    </source>
</evidence>
<dbReference type="PANTHER" id="PTHR47504">
    <property type="entry name" value="RIGHT ORIGIN-BINDING PROTEIN"/>
    <property type="match status" value="1"/>
</dbReference>
<dbReference type="Proteomes" id="UP000298285">
    <property type="component" value="Unassembled WGS sequence"/>
</dbReference>
<dbReference type="AlphaFoldDB" id="A0A4Y9IKB2"/>
<keyword evidence="1" id="KW-0805">Transcription regulation</keyword>
<dbReference type="GO" id="GO:0043565">
    <property type="term" value="F:sequence-specific DNA binding"/>
    <property type="evidence" value="ECO:0007669"/>
    <property type="project" value="InterPro"/>
</dbReference>
<dbReference type="SMART" id="SM00342">
    <property type="entry name" value="HTH_ARAC"/>
    <property type="match status" value="1"/>
</dbReference>
<dbReference type="EMBL" id="SPPK01000004">
    <property type="protein sequence ID" value="TFU88913.1"/>
    <property type="molecule type" value="Genomic_DNA"/>
</dbReference>
<name>A0A4Y9IKB2_9BACT</name>
<organism evidence="5 6">
    <name type="scientific">Dysgonomonas mossii</name>
    <dbReference type="NCBI Taxonomy" id="163665"/>
    <lineage>
        <taxon>Bacteria</taxon>
        <taxon>Pseudomonadati</taxon>
        <taxon>Bacteroidota</taxon>
        <taxon>Bacteroidia</taxon>
        <taxon>Bacteroidales</taxon>
        <taxon>Dysgonomonadaceae</taxon>
        <taxon>Dysgonomonas</taxon>
    </lineage>
</organism>
<evidence type="ECO:0000256" key="3">
    <source>
        <dbReference type="ARBA" id="ARBA00023163"/>
    </source>
</evidence>
<evidence type="ECO:0000313" key="5">
    <source>
        <dbReference type="EMBL" id="TFU88913.1"/>
    </source>
</evidence>
<dbReference type="PANTHER" id="PTHR47504:SF5">
    <property type="entry name" value="RIGHT ORIGIN-BINDING PROTEIN"/>
    <property type="match status" value="1"/>
</dbReference>